<evidence type="ECO:0000256" key="1">
    <source>
        <dbReference type="ARBA" id="ARBA00004651"/>
    </source>
</evidence>
<dbReference type="Gene3D" id="1.20.1250.20">
    <property type="entry name" value="MFS general substrate transporter like domains"/>
    <property type="match status" value="2"/>
</dbReference>
<evidence type="ECO:0000259" key="7">
    <source>
        <dbReference type="PROSITE" id="PS50850"/>
    </source>
</evidence>
<feature type="transmembrane region" description="Helical" evidence="6">
    <location>
        <begin position="326"/>
        <end position="348"/>
    </location>
</feature>
<evidence type="ECO:0000256" key="4">
    <source>
        <dbReference type="ARBA" id="ARBA00023136"/>
    </source>
</evidence>
<dbReference type="EMBL" id="FOLM01000016">
    <property type="protein sequence ID" value="SFD46019.1"/>
    <property type="molecule type" value="Genomic_DNA"/>
</dbReference>
<dbReference type="Pfam" id="PF07690">
    <property type="entry name" value="MFS_1"/>
    <property type="match status" value="1"/>
</dbReference>
<dbReference type="RefSeq" id="WP_093840898.1">
    <property type="nucleotide sequence ID" value="NZ_FOLM01000016.1"/>
</dbReference>
<feature type="domain" description="Major facilitator superfamily (MFS) profile" evidence="7">
    <location>
        <begin position="235"/>
        <end position="410"/>
    </location>
</feature>
<feature type="transmembrane region" description="Helical" evidence="6">
    <location>
        <begin position="75"/>
        <end position="95"/>
    </location>
</feature>
<feature type="transmembrane region" description="Helical" evidence="6">
    <location>
        <begin position="37"/>
        <end position="55"/>
    </location>
</feature>
<keyword evidence="2 6" id="KW-0812">Transmembrane</keyword>
<reference evidence="8 9" key="1">
    <citation type="submission" date="2016-10" db="EMBL/GenBank/DDBJ databases">
        <authorList>
            <person name="de Groot N.N."/>
        </authorList>
    </citation>
    <scope>NUCLEOTIDE SEQUENCE [LARGE SCALE GENOMIC DNA]</scope>
    <source>
        <strain evidence="8 9">CGMCC 4.5739</strain>
    </source>
</reference>
<name>A0A1I1SHQ6_9ACTN</name>
<dbReference type="GO" id="GO:0005886">
    <property type="term" value="C:plasma membrane"/>
    <property type="evidence" value="ECO:0007669"/>
    <property type="project" value="UniProtKB-SubCell"/>
</dbReference>
<dbReference type="InterPro" id="IPR036259">
    <property type="entry name" value="MFS_trans_sf"/>
</dbReference>
<keyword evidence="3 6" id="KW-1133">Transmembrane helix</keyword>
<dbReference type="PANTHER" id="PTHR23514">
    <property type="entry name" value="BYPASS OF STOP CODON PROTEIN 6"/>
    <property type="match status" value="1"/>
</dbReference>
<proteinExistence type="predicted"/>
<evidence type="ECO:0000256" key="5">
    <source>
        <dbReference type="SAM" id="MobiDB-lite"/>
    </source>
</evidence>
<feature type="transmembrane region" description="Helical" evidence="6">
    <location>
        <begin position="389"/>
        <end position="406"/>
    </location>
</feature>
<dbReference type="Proteomes" id="UP000199207">
    <property type="component" value="Unassembled WGS sequence"/>
</dbReference>
<keyword evidence="9" id="KW-1185">Reference proteome</keyword>
<dbReference type="InterPro" id="IPR020846">
    <property type="entry name" value="MFS_dom"/>
</dbReference>
<gene>
    <name evidence="8" type="ORF">SAMN05421773_11636</name>
</gene>
<evidence type="ECO:0000256" key="2">
    <source>
        <dbReference type="ARBA" id="ARBA00022692"/>
    </source>
</evidence>
<dbReference type="PANTHER" id="PTHR23514:SF13">
    <property type="entry name" value="INNER MEMBRANE PROTEIN YBJJ"/>
    <property type="match status" value="1"/>
</dbReference>
<evidence type="ECO:0000313" key="8">
    <source>
        <dbReference type="EMBL" id="SFD46019.1"/>
    </source>
</evidence>
<keyword evidence="4 6" id="KW-0472">Membrane</keyword>
<feature type="transmembrane region" description="Helical" evidence="6">
    <location>
        <begin position="102"/>
        <end position="119"/>
    </location>
</feature>
<feature type="transmembrane region" description="Helical" evidence="6">
    <location>
        <begin position="302"/>
        <end position="320"/>
    </location>
</feature>
<comment type="subcellular location">
    <subcellularLocation>
        <location evidence="1">Cell membrane</location>
        <topology evidence="1">Multi-pass membrane protein</topology>
    </subcellularLocation>
</comment>
<feature type="transmembrane region" description="Helical" evidence="6">
    <location>
        <begin position="236"/>
        <end position="257"/>
    </location>
</feature>
<organism evidence="8 9">
    <name type="scientific">Streptomyces aidingensis</name>
    <dbReference type="NCBI Taxonomy" id="910347"/>
    <lineage>
        <taxon>Bacteria</taxon>
        <taxon>Bacillati</taxon>
        <taxon>Actinomycetota</taxon>
        <taxon>Actinomycetes</taxon>
        <taxon>Kitasatosporales</taxon>
        <taxon>Streptomycetaceae</taxon>
        <taxon>Streptomyces</taxon>
    </lineage>
</organism>
<dbReference type="PROSITE" id="PS50850">
    <property type="entry name" value="MFS"/>
    <property type="match status" value="1"/>
</dbReference>
<feature type="region of interest" description="Disordered" evidence="5">
    <location>
        <begin position="1"/>
        <end position="29"/>
    </location>
</feature>
<feature type="transmembrane region" description="Helical" evidence="6">
    <location>
        <begin position="360"/>
        <end position="383"/>
    </location>
</feature>
<sequence length="410" mass="40563">MNGTGAGPAATAPAGPPAGGGDGAAAKGRPPRDAVRARLAVCLVFALLGSVVGGWSSRIPEVRRGVGLGDASWGLANTASTAGDVVALTLITLLIGRVSVRWLSLAGASLILCTAPLLASAGTVTALLPALAAWGFSAGLLSTPMNAQAAEVERRYGRPVMSGFHACFSFGVLGGGALGTLAAAAGVTPGAQMAGNSVLLGSLLLGAARWLPDEVSRAPSGGGTLRRLRRRFTPQLLLLAAIAFVAAFVEGAAWQWSAIYAADSLGASAALAAATYTALTATAALARLGGDRLLGRLGHRRFLRLSGLVSAAGVALAVAWPHPAAALAGFAVLGLGIACMSPTVFGLAGRRPGLTAGEGVSVLVLGQWPGFLLAPPLIGALAALTGLRLALLALAAAALAAALLAARVRP</sequence>
<dbReference type="OrthoDB" id="151222at2"/>
<evidence type="ECO:0000256" key="6">
    <source>
        <dbReference type="SAM" id="Phobius"/>
    </source>
</evidence>
<dbReference type="AlphaFoldDB" id="A0A1I1SHQ6"/>
<dbReference type="InterPro" id="IPR051788">
    <property type="entry name" value="MFS_Transporter"/>
</dbReference>
<accession>A0A1I1SHQ6</accession>
<dbReference type="SUPFAM" id="SSF103473">
    <property type="entry name" value="MFS general substrate transporter"/>
    <property type="match status" value="1"/>
</dbReference>
<protein>
    <submittedName>
        <fullName evidence="8">Fucose permease</fullName>
    </submittedName>
</protein>
<feature type="transmembrane region" description="Helical" evidence="6">
    <location>
        <begin position="269"/>
        <end position="290"/>
    </location>
</feature>
<feature type="transmembrane region" description="Helical" evidence="6">
    <location>
        <begin position="164"/>
        <end position="187"/>
    </location>
</feature>
<evidence type="ECO:0000256" key="3">
    <source>
        <dbReference type="ARBA" id="ARBA00022989"/>
    </source>
</evidence>
<dbReference type="InterPro" id="IPR011701">
    <property type="entry name" value="MFS"/>
</dbReference>
<dbReference type="GO" id="GO:0022857">
    <property type="term" value="F:transmembrane transporter activity"/>
    <property type="evidence" value="ECO:0007669"/>
    <property type="project" value="InterPro"/>
</dbReference>
<dbReference type="STRING" id="910347.SAMN05421773_11636"/>
<evidence type="ECO:0000313" key="9">
    <source>
        <dbReference type="Proteomes" id="UP000199207"/>
    </source>
</evidence>